<evidence type="ECO:0000313" key="1">
    <source>
        <dbReference type="EMBL" id="QHD67676.1"/>
    </source>
</evidence>
<organism evidence="1 2">
    <name type="scientific">Sphingobium yanoikuyae</name>
    <name type="common">Sphingomonas yanoikuyae</name>
    <dbReference type="NCBI Taxonomy" id="13690"/>
    <lineage>
        <taxon>Bacteria</taxon>
        <taxon>Pseudomonadati</taxon>
        <taxon>Pseudomonadota</taxon>
        <taxon>Alphaproteobacteria</taxon>
        <taxon>Sphingomonadales</taxon>
        <taxon>Sphingomonadaceae</taxon>
        <taxon>Sphingobium</taxon>
    </lineage>
</organism>
<dbReference type="RefSeq" id="WP_136186961.1">
    <property type="nucleotide sequence ID" value="NZ_CP020925.1"/>
</dbReference>
<dbReference type="EMBL" id="CP047218">
    <property type="protein sequence ID" value="QHD67676.1"/>
    <property type="molecule type" value="Genomic_DNA"/>
</dbReference>
<name>A0A6P1GGP9_SPHYA</name>
<sequence length="62" mass="6934">MIVKADPHNLFRRLHGASKVSCFWSCVEQAARHARSQFFLLKASSSALLGAEQLVVRVKHAE</sequence>
<dbReference type="GeneID" id="57780291"/>
<proteinExistence type="predicted"/>
<evidence type="ECO:0000313" key="2">
    <source>
        <dbReference type="Proteomes" id="UP000464086"/>
    </source>
</evidence>
<dbReference type="AlphaFoldDB" id="A0A6P1GGP9"/>
<dbReference type="Proteomes" id="UP000464086">
    <property type="component" value="Chromosome"/>
</dbReference>
<accession>A0A6P1GGP9</accession>
<gene>
    <name evidence="1" type="ORF">GS397_11880</name>
</gene>
<protein>
    <submittedName>
        <fullName evidence="1">Uncharacterized protein</fullName>
    </submittedName>
</protein>
<reference evidence="1 2" key="1">
    <citation type="submission" date="2019-12" db="EMBL/GenBank/DDBJ databases">
        <title>Functional and genomic insights into the Sphingobium yanoikuyae YC-JY1, a bacterium efficiently degrading bisphenol A.</title>
        <authorList>
            <person name="Jia Y."/>
            <person name="Li X."/>
            <person name="Wang J."/>
            <person name="Eltoukhy A."/>
            <person name="Lamraoui I."/>
            <person name="Yan Y."/>
        </authorList>
    </citation>
    <scope>NUCLEOTIDE SEQUENCE [LARGE SCALE GENOMIC DNA]</scope>
    <source>
        <strain evidence="1 2">YC-JY1</strain>
    </source>
</reference>